<dbReference type="PROSITE" id="PS51915">
    <property type="entry name" value="ZAD"/>
    <property type="match status" value="1"/>
</dbReference>
<keyword evidence="2" id="KW-0862">Zinc</keyword>
<evidence type="ECO:0000259" key="4">
    <source>
        <dbReference type="PROSITE" id="PS51915"/>
    </source>
</evidence>
<evidence type="ECO:0000313" key="6">
    <source>
        <dbReference type="Proteomes" id="UP001431783"/>
    </source>
</evidence>
<feature type="domain" description="ZAD" evidence="4">
    <location>
        <begin position="6"/>
        <end position="80"/>
    </location>
</feature>
<dbReference type="InterPro" id="IPR013087">
    <property type="entry name" value="Znf_C2H2_type"/>
</dbReference>
<protein>
    <recommendedName>
        <fullName evidence="7">ZAD domain-containing protein</fullName>
    </recommendedName>
</protein>
<keyword evidence="6" id="KW-1185">Reference proteome</keyword>
<sequence length="365" mass="42641">MYYLAKFCRICIKSDVDLVDVESDDVDSIRLSQKLKECTKMVISSENFSSKICSQCVKKLRISYEFHNMCLKSTTLLQGLLSELINDSDKISPESFTNSEIRVTLSPLKLSHNATRKRITKTERCSILKSLLSSKTIFKKNSFCDFKDDNHRGGLRNILAFTRNFNFGNVESNSSTALSDLVKFSENFFKRDFTAFQETVLFIIENNSYLNEDEMFDSCPEELDREIPFEEVVIEPDIRIKTELLDEEEINRHIECDKRENDRINNIFVKHENLDEYCDQRFESSLSHTENDLLSTNLSYSTQFNAQKMFPRNSVRCRTRGNPYINPQLKKQFMLRSFQCKKCPRYFKTPGYLKAHTAKVHNALH</sequence>
<dbReference type="SUPFAM" id="SSF57716">
    <property type="entry name" value="Glucocorticoid receptor-like (DNA-binding domain)"/>
    <property type="match status" value="1"/>
</dbReference>
<evidence type="ECO:0000259" key="3">
    <source>
        <dbReference type="PROSITE" id="PS50157"/>
    </source>
</evidence>
<dbReference type="SMART" id="SM00868">
    <property type="entry name" value="zf-AD"/>
    <property type="match status" value="1"/>
</dbReference>
<keyword evidence="2" id="KW-0479">Metal-binding</keyword>
<name>A0AAW1TJ06_9CUCU</name>
<dbReference type="GO" id="GO:0008270">
    <property type="term" value="F:zinc ion binding"/>
    <property type="evidence" value="ECO:0007669"/>
    <property type="project" value="UniProtKB-UniRule"/>
</dbReference>
<evidence type="ECO:0000256" key="1">
    <source>
        <dbReference type="PROSITE-ProRule" id="PRU00042"/>
    </source>
</evidence>
<dbReference type="GO" id="GO:0005634">
    <property type="term" value="C:nucleus"/>
    <property type="evidence" value="ECO:0007669"/>
    <property type="project" value="InterPro"/>
</dbReference>
<dbReference type="InterPro" id="IPR012934">
    <property type="entry name" value="Znf_AD"/>
</dbReference>
<dbReference type="Pfam" id="PF23077">
    <property type="entry name" value="zf-C2H2_ZNF462_1st"/>
    <property type="match status" value="1"/>
</dbReference>
<feature type="domain" description="C2H2-type" evidence="3">
    <location>
        <begin position="338"/>
        <end position="365"/>
    </location>
</feature>
<evidence type="ECO:0000256" key="2">
    <source>
        <dbReference type="PROSITE-ProRule" id="PRU01263"/>
    </source>
</evidence>
<feature type="binding site" evidence="2">
    <location>
        <position position="53"/>
    </location>
    <ligand>
        <name>Zn(2+)</name>
        <dbReference type="ChEBI" id="CHEBI:29105"/>
    </ligand>
</feature>
<keyword evidence="1" id="KW-0863">Zinc-finger</keyword>
<feature type="binding site" evidence="2">
    <location>
        <position position="56"/>
    </location>
    <ligand>
        <name>Zn(2+)</name>
        <dbReference type="ChEBI" id="CHEBI:29105"/>
    </ligand>
</feature>
<accession>A0AAW1TJ06</accession>
<dbReference type="PROSITE" id="PS00028">
    <property type="entry name" value="ZINC_FINGER_C2H2_1"/>
    <property type="match status" value="1"/>
</dbReference>
<dbReference type="EMBL" id="JARQZJ010000001">
    <property type="protein sequence ID" value="KAK9869378.1"/>
    <property type="molecule type" value="Genomic_DNA"/>
</dbReference>
<gene>
    <name evidence="5" type="ORF">WA026_003135</name>
</gene>
<dbReference type="Gene3D" id="3.40.1800.20">
    <property type="match status" value="1"/>
</dbReference>
<organism evidence="5 6">
    <name type="scientific">Henosepilachna vigintioctopunctata</name>
    <dbReference type="NCBI Taxonomy" id="420089"/>
    <lineage>
        <taxon>Eukaryota</taxon>
        <taxon>Metazoa</taxon>
        <taxon>Ecdysozoa</taxon>
        <taxon>Arthropoda</taxon>
        <taxon>Hexapoda</taxon>
        <taxon>Insecta</taxon>
        <taxon>Pterygota</taxon>
        <taxon>Neoptera</taxon>
        <taxon>Endopterygota</taxon>
        <taxon>Coleoptera</taxon>
        <taxon>Polyphaga</taxon>
        <taxon>Cucujiformia</taxon>
        <taxon>Coccinelloidea</taxon>
        <taxon>Coccinellidae</taxon>
        <taxon>Epilachninae</taxon>
        <taxon>Epilachnini</taxon>
        <taxon>Henosepilachna</taxon>
    </lineage>
</organism>
<dbReference type="AlphaFoldDB" id="A0AAW1TJ06"/>
<proteinExistence type="predicted"/>
<dbReference type="InterPro" id="IPR057831">
    <property type="entry name" value="Znf_C2H2_ZNF462_1st"/>
</dbReference>
<evidence type="ECO:0000313" key="5">
    <source>
        <dbReference type="EMBL" id="KAK9869378.1"/>
    </source>
</evidence>
<dbReference type="Pfam" id="PF07776">
    <property type="entry name" value="zf-AD"/>
    <property type="match status" value="1"/>
</dbReference>
<dbReference type="Proteomes" id="UP001431783">
    <property type="component" value="Unassembled WGS sequence"/>
</dbReference>
<dbReference type="PROSITE" id="PS50157">
    <property type="entry name" value="ZINC_FINGER_C2H2_2"/>
    <property type="match status" value="1"/>
</dbReference>
<feature type="binding site" evidence="2">
    <location>
        <position position="11"/>
    </location>
    <ligand>
        <name>Zn(2+)</name>
        <dbReference type="ChEBI" id="CHEBI:29105"/>
    </ligand>
</feature>
<evidence type="ECO:0008006" key="7">
    <source>
        <dbReference type="Google" id="ProtNLM"/>
    </source>
</evidence>
<comment type="caution">
    <text evidence="5">The sequence shown here is derived from an EMBL/GenBank/DDBJ whole genome shotgun (WGS) entry which is preliminary data.</text>
</comment>
<feature type="binding site" evidence="2">
    <location>
        <position position="8"/>
    </location>
    <ligand>
        <name>Zn(2+)</name>
        <dbReference type="ChEBI" id="CHEBI:29105"/>
    </ligand>
</feature>
<reference evidence="5 6" key="1">
    <citation type="submission" date="2023-03" db="EMBL/GenBank/DDBJ databases">
        <title>Genome insight into feeding habits of ladybird beetles.</title>
        <authorList>
            <person name="Li H.-S."/>
            <person name="Huang Y.-H."/>
            <person name="Pang H."/>
        </authorList>
    </citation>
    <scope>NUCLEOTIDE SEQUENCE [LARGE SCALE GENOMIC DNA]</scope>
    <source>
        <strain evidence="5">SYSU_2023b</strain>
        <tissue evidence="5">Whole body</tissue>
    </source>
</reference>